<dbReference type="Gene3D" id="3.40.50.720">
    <property type="entry name" value="NAD(P)-binding Rossmann-like Domain"/>
    <property type="match status" value="2"/>
</dbReference>
<evidence type="ECO:0000256" key="5">
    <source>
        <dbReference type="ARBA" id="ARBA00023027"/>
    </source>
</evidence>
<organism evidence="10 11">
    <name type="scientific">Carya illinoinensis</name>
    <name type="common">Pecan</name>
    <dbReference type="NCBI Taxonomy" id="32201"/>
    <lineage>
        <taxon>Eukaryota</taxon>
        <taxon>Viridiplantae</taxon>
        <taxon>Streptophyta</taxon>
        <taxon>Embryophyta</taxon>
        <taxon>Tracheophyta</taxon>
        <taxon>Spermatophyta</taxon>
        <taxon>Magnoliopsida</taxon>
        <taxon>eudicotyledons</taxon>
        <taxon>Gunneridae</taxon>
        <taxon>Pentapetalae</taxon>
        <taxon>rosids</taxon>
        <taxon>fabids</taxon>
        <taxon>Fagales</taxon>
        <taxon>Juglandaceae</taxon>
        <taxon>Carya</taxon>
    </lineage>
</organism>
<dbReference type="AlphaFoldDB" id="A0A922FMV6"/>
<name>A0A922FMV6_CARIL</name>
<dbReference type="Pfam" id="PF05222">
    <property type="entry name" value="AlaDh_PNT_N"/>
    <property type="match status" value="1"/>
</dbReference>
<evidence type="ECO:0008006" key="12">
    <source>
        <dbReference type="Google" id="ProtNLM"/>
    </source>
</evidence>
<reference evidence="10" key="1">
    <citation type="submission" date="2021-01" db="EMBL/GenBank/DDBJ databases">
        <authorList>
            <person name="Lovell J.T."/>
            <person name="Bentley N."/>
            <person name="Bhattarai G."/>
            <person name="Jenkins J.W."/>
            <person name="Sreedasyam A."/>
            <person name="Alarcon Y."/>
            <person name="Bock C."/>
            <person name="Boston L."/>
            <person name="Carlson J."/>
            <person name="Cervantes K."/>
            <person name="Clermont K."/>
            <person name="Krom N."/>
            <person name="Kubenka K."/>
            <person name="Mamidi S."/>
            <person name="Mattison C."/>
            <person name="Monteros M."/>
            <person name="Pisani C."/>
            <person name="Plott C."/>
            <person name="Rajasekar S."/>
            <person name="Rhein H.S."/>
            <person name="Rohla C."/>
            <person name="Song M."/>
            <person name="Hilaire R.S."/>
            <person name="Shu S."/>
            <person name="Wells L."/>
            <person name="Wang X."/>
            <person name="Webber J."/>
            <person name="Heerema R.J."/>
            <person name="Klein P."/>
            <person name="Conner P."/>
            <person name="Grauke L."/>
            <person name="Grimwood J."/>
            <person name="Schmutz J."/>
            <person name="Randall J.J."/>
        </authorList>
    </citation>
    <scope>NUCLEOTIDE SEQUENCE</scope>
    <source>
        <tissue evidence="10">Leaf</tissue>
    </source>
</reference>
<evidence type="ECO:0000256" key="6">
    <source>
        <dbReference type="ARBA" id="ARBA00023268"/>
    </source>
</evidence>
<evidence type="ECO:0000256" key="2">
    <source>
        <dbReference type="ARBA" id="ARBA00004720"/>
    </source>
</evidence>
<evidence type="ECO:0000256" key="1">
    <source>
        <dbReference type="ARBA" id="ARBA00004682"/>
    </source>
</evidence>
<dbReference type="InterPro" id="IPR036291">
    <property type="entry name" value="NAD(P)-bd_dom_sf"/>
</dbReference>
<gene>
    <name evidence="10" type="ORF">I3842_03G189200</name>
</gene>
<dbReference type="Proteomes" id="UP000811246">
    <property type="component" value="Chromosome 3"/>
</dbReference>
<evidence type="ECO:0000259" key="9">
    <source>
        <dbReference type="SMART" id="SM01003"/>
    </source>
</evidence>
<dbReference type="SMART" id="SM01003">
    <property type="entry name" value="AlaDh_PNT_N"/>
    <property type="match status" value="1"/>
</dbReference>
<keyword evidence="6" id="KW-0511">Multifunctional enzyme</keyword>
<accession>A0A922FMV6</accession>
<dbReference type="GO" id="GO:0004753">
    <property type="term" value="F:saccharopine dehydrogenase activity"/>
    <property type="evidence" value="ECO:0007669"/>
    <property type="project" value="TreeGrafter"/>
</dbReference>
<dbReference type="EMBL" id="CM031827">
    <property type="protein sequence ID" value="KAG6722996.1"/>
    <property type="molecule type" value="Genomic_DNA"/>
</dbReference>
<dbReference type="GO" id="GO:0019878">
    <property type="term" value="P:lysine biosynthetic process via aminoadipic acid"/>
    <property type="evidence" value="ECO:0007669"/>
    <property type="project" value="TreeGrafter"/>
</dbReference>
<dbReference type="SUPFAM" id="SSF51735">
    <property type="entry name" value="NAD(P)-binding Rossmann-fold domains"/>
    <property type="match status" value="1"/>
</dbReference>
<dbReference type="CDD" id="cd12189">
    <property type="entry name" value="LKR_SDH_like"/>
    <property type="match status" value="1"/>
</dbReference>
<dbReference type="InterPro" id="IPR005097">
    <property type="entry name" value="Sacchrp_dh_NADP-bd"/>
</dbReference>
<dbReference type="SUPFAM" id="SSF55347">
    <property type="entry name" value="Glyceraldehyde-3-phosphate dehydrogenase-like, C-terminal domain"/>
    <property type="match status" value="1"/>
</dbReference>
<keyword evidence="5" id="KW-0520">NAD</keyword>
<comment type="pathway">
    <text evidence="2">Amino-acid degradation; L-lysine degradation via saccharopine pathway; glutaryl-CoA from L-lysine: step 2/6.</text>
</comment>
<dbReference type="Gene3D" id="3.30.360.10">
    <property type="entry name" value="Dihydrodipicolinate Reductase, domain 2"/>
    <property type="match status" value="1"/>
</dbReference>
<proteinExistence type="inferred from homology"/>
<keyword evidence="4" id="KW-0560">Oxidoreductase</keyword>
<dbReference type="Gene3D" id="1.10.1870.10">
    <property type="entry name" value="Domain 3, Saccharopine reductase"/>
    <property type="match status" value="1"/>
</dbReference>
<dbReference type="InterPro" id="IPR007698">
    <property type="entry name" value="AlaDH/PNT_NAD(H)-bd"/>
</dbReference>
<dbReference type="Pfam" id="PF16653">
    <property type="entry name" value="Sacchrp_dh_C"/>
    <property type="match status" value="1"/>
</dbReference>
<evidence type="ECO:0000256" key="4">
    <source>
        <dbReference type="ARBA" id="ARBA00023002"/>
    </source>
</evidence>
<comment type="similarity">
    <text evidence="7">In the C-terminal section; belongs to the saccharopine dehydrogenase family.</text>
</comment>
<evidence type="ECO:0000313" key="10">
    <source>
        <dbReference type="EMBL" id="KAG6722996.1"/>
    </source>
</evidence>
<protein>
    <recommendedName>
        <fullName evidence="12">Saccharopine dehydrogenase (NAD(+), L-glutamate-forming)</fullName>
    </recommendedName>
</protein>
<evidence type="ECO:0000259" key="8">
    <source>
        <dbReference type="SMART" id="SM01002"/>
    </source>
</evidence>
<dbReference type="InterPro" id="IPR032095">
    <property type="entry name" value="Sacchrp_dh-like_C"/>
</dbReference>
<dbReference type="SUPFAM" id="SSF52283">
    <property type="entry name" value="Formate/glycerate dehydrogenase catalytic domain-like"/>
    <property type="match status" value="1"/>
</dbReference>
<dbReference type="PANTHER" id="PTHR11133">
    <property type="entry name" value="SACCHAROPINE DEHYDROGENASE"/>
    <property type="match status" value="1"/>
</dbReference>
<dbReference type="FunFam" id="3.30.360.10:FF:000008">
    <property type="entry name" value="Alpha-aminoadipic semialdehyde synthase, mitochondrial"/>
    <property type="match status" value="1"/>
</dbReference>
<sequence length="1059" mass="116612">MLGNGVIGILAESCNKWERRVPLTPSHCARLLHSGSERTGVARIIVQPSTKRIHHDSRYEDVGCEISEDLSECGLIVGVKQPKLDMILPDRAYAFFSHTHKAQKENMPLLDKIITERVSLFDYELIVGNHGERLLAFGKYAGRAGLIDFLRGLGQRYLSLGYSTPFLSLGSSYMYPSLAAAKAAVISVGEEIATLGLPSGICPLIFIFTGSGNVSLGAQEIFKLLPHTFVDPSKLPELFEASDVTQPARTSKRFFQVYGCAVTCREMVGHKDPTKVFDKADYYAHPEHYNPIFHEKIAPYASVIVNCMYWEKRFPRLLTSNQFQDLKRKGCPLVGVADITCDIGGSIEFVNQLTSIDSPFFRYDPLHDSYHLDMEGNGVICSAVDILPTEFAKEASQHFGDILSQFVGSLASATDIAKLPAHLGRACIAHGGALASLYEYIQRMRNSETEEISENTASFHPNLKKYNILVSLSGHLFDQFLINDALDIIEAAGGSFHLVKCQVGQSADVMSYSELEVGADDRAVLDQIIDSLTAIANPSDNSGLSNQERNKISLKVGKVQESSIKEGHEIETKPAVLILGAGRVCQPAAKLLATNGSFASHQQYEACLENNFIEHNGVEVIVGSLYLKDAEEIIEGIPNATAVQLDVMDHESLFKYISRAEVVISLLPSSCHVIVANACIELKKHLVTASYVDASMSMLEEKAKSAGITILGEMGLDPGIDHMMAMKMIDEAHARKGRIRSFTSYCGGLPSPAAANNPLAYKFSWNPAGAIRVGRNPATYRSHGETLNIDGDSLYDSAVRVRLHDFPAFALECFPNRNSLVYGEVYGIEQEASTIFRGTLRYEGFSEIMGTLARIGMFNTEAHPILKGEKRATFRTFLLELLKIKSEVVDGPLIAEKDIAERIVTLRFCKEQGTAVKAAKTIIFLGFHEHTEIPVSCQSAFDVTCVRMEERLAYSSLEQDMVLLHHEVEVDFPDDQITENHTATLLEFGRTENGKTTSAMALTVGIPAGIGALLLLENKIKTRGVLRPIVPEVYMPALDFLQAYGLKLMEKMSEEIVWS</sequence>
<comment type="caution">
    <text evidence="10">The sequence shown here is derived from an EMBL/GenBank/DDBJ whole genome shotgun (WGS) entry which is preliminary data.</text>
</comment>
<evidence type="ECO:0000256" key="7">
    <source>
        <dbReference type="ARBA" id="ARBA00025744"/>
    </source>
</evidence>
<keyword evidence="3" id="KW-0521">NADP</keyword>
<dbReference type="PANTHER" id="PTHR11133:SF22">
    <property type="entry name" value="ALPHA-AMINOADIPIC SEMIALDEHYDE SYNTHASE, MITOCHONDRIAL"/>
    <property type="match status" value="1"/>
</dbReference>
<dbReference type="OrthoDB" id="10059875at2759"/>
<dbReference type="Pfam" id="PF04455">
    <property type="entry name" value="Saccharop_dh_N"/>
    <property type="match status" value="1"/>
</dbReference>
<comment type="pathway">
    <text evidence="1">Amino-acid degradation; L-lysine degradation via saccharopine pathway; glutaryl-CoA from L-lysine: step 1/6.</text>
</comment>
<dbReference type="FunFam" id="3.30.70.2690:FF:000001">
    <property type="entry name" value="Lysine-ketoglutarate reductase/saccharopine dehydrogenase1"/>
    <property type="match status" value="1"/>
</dbReference>
<dbReference type="GO" id="GO:0005737">
    <property type="term" value="C:cytoplasm"/>
    <property type="evidence" value="ECO:0007669"/>
    <property type="project" value="TreeGrafter"/>
</dbReference>
<dbReference type="Gene3D" id="3.30.70.2690">
    <property type="entry name" value="LOR/SDH bifunctional enzyme, conserved domain"/>
    <property type="match status" value="1"/>
</dbReference>
<dbReference type="Pfam" id="PF03435">
    <property type="entry name" value="Sacchrp_dh_NADP"/>
    <property type="match status" value="1"/>
</dbReference>
<dbReference type="InterPro" id="IPR051168">
    <property type="entry name" value="AASS"/>
</dbReference>
<dbReference type="InterPro" id="IPR043009">
    <property type="entry name" value="LOR/SDH_bifunc_enz_cons_dom_sf"/>
</dbReference>
<feature type="domain" description="Alanine dehydrogenase/pyridine nucleotide transhydrogenase NAD(H)-binding" evidence="8">
    <location>
        <begin position="184"/>
        <end position="383"/>
    </location>
</feature>
<evidence type="ECO:0000313" key="11">
    <source>
        <dbReference type="Proteomes" id="UP000811246"/>
    </source>
</evidence>
<dbReference type="SMART" id="SM01002">
    <property type="entry name" value="AlaDh_PNT_C"/>
    <property type="match status" value="1"/>
</dbReference>
<dbReference type="InterPro" id="IPR007545">
    <property type="entry name" value="LOR/SDH_bifunc_enz_cons_dom"/>
</dbReference>
<dbReference type="CDD" id="cd12144">
    <property type="entry name" value="SDH_N_domain"/>
    <property type="match status" value="1"/>
</dbReference>
<dbReference type="InterPro" id="IPR007886">
    <property type="entry name" value="AlaDH/PNT_N"/>
</dbReference>
<dbReference type="FunFam" id="3.40.50.720:FF:000284">
    <property type="entry name" value="Lysine-ketoglutarate reductase/saccharopine dehydrogenase1"/>
    <property type="match status" value="1"/>
</dbReference>
<evidence type="ECO:0000256" key="3">
    <source>
        <dbReference type="ARBA" id="ARBA00022857"/>
    </source>
</evidence>
<feature type="domain" description="Alanine dehydrogenase/pyridine nucleotide transhydrogenase N-terminal" evidence="9">
    <location>
        <begin position="8"/>
        <end position="144"/>
    </location>
</feature>